<dbReference type="SUPFAM" id="SSF56672">
    <property type="entry name" value="DNA/RNA polymerases"/>
    <property type="match status" value="1"/>
</dbReference>
<evidence type="ECO:0000313" key="2">
    <source>
        <dbReference type="EMBL" id="KAK4528740.1"/>
    </source>
</evidence>
<dbReference type="EMBL" id="JANCYU010000069">
    <property type="protein sequence ID" value="KAK4528740.1"/>
    <property type="molecule type" value="Genomic_DNA"/>
</dbReference>
<comment type="caution">
    <text evidence="2">The sequence shown here is derived from an EMBL/GenBank/DDBJ whole genome shotgun (WGS) entry which is preliminary data.</text>
</comment>
<accession>A0AAV9IMS8</accession>
<name>A0AAV9IMS8_9RHOD</name>
<dbReference type="PANTHER" id="PTHR47027">
    <property type="entry name" value="REVERSE TRANSCRIPTASE DOMAIN-CONTAINING PROTEIN"/>
    <property type="match status" value="1"/>
</dbReference>
<protein>
    <recommendedName>
        <fullName evidence="1">Reverse transcriptase domain-containing protein</fullName>
    </recommendedName>
</protein>
<reference evidence="2 3" key="1">
    <citation type="submission" date="2022-07" db="EMBL/GenBank/DDBJ databases">
        <title>Genome-wide signatures of adaptation to extreme environments.</title>
        <authorList>
            <person name="Cho C.H."/>
            <person name="Yoon H.S."/>
        </authorList>
    </citation>
    <scope>NUCLEOTIDE SEQUENCE [LARGE SCALE GENOMIC DNA]</scope>
    <source>
        <strain evidence="2 3">108.79 E11</strain>
    </source>
</reference>
<dbReference type="Proteomes" id="UP001300502">
    <property type="component" value="Unassembled WGS sequence"/>
</dbReference>
<dbReference type="AlphaFoldDB" id="A0AAV9IMS8"/>
<keyword evidence="3" id="KW-1185">Reference proteome</keyword>
<evidence type="ECO:0000259" key="1">
    <source>
        <dbReference type="PROSITE" id="PS50878"/>
    </source>
</evidence>
<organism evidence="2 3">
    <name type="scientific">Galdieria yellowstonensis</name>
    <dbReference type="NCBI Taxonomy" id="3028027"/>
    <lineage>
        <taxon>Eukaryota</taxon>
        <taxon>Rhodophyta</taxon>
        <taxon>Bangiophyceae</taxon>
        <taxon>Galdieriales</taxon>
        <taxon>Galdieriaceae</taxon>
        <taxon>Galdieria</taxon>
    </lineage>
</organism>
<dbReference type="PROSITE" id="PS50878">
    <property type="entry name" value="RT_POL"/>
    <property type="match status" value="1"/>
</dbReference>
<dbReference type="Pfam" id="PF00078">
    <property type="entry name" value="RVT_1"/>
    <property type="match status" value="1"/>
</dbReference>
<proteinExistence type="predicted"/>
<dbReference type="InterPro" id="IPR000477">
    <property type="entry name" value="RT_dom"/>
</dbReference>
<feature type="domain" description="Reverse transcriptase" evidence="1">
    <location>
        <begin position="1"/>
        <end position="193"/>
    </location>
</feature>
<dbReference type="InterPro" id="IPR043502">
    <property type="entry name" value="DNA/RNA_pol_sf"/>
</dbReference>
<dbReference type="PANTHER" id="PTHR47027:SF20">
    <property type="entry name" value="REVERSE TRANSCRIPTASE-LIKE PROTEIN WITH RNA-DIRECTED DNA POLYMERASE DOMAIN"/>
    <property type="match status" value="1"/>
</dbReference>
<sequence length="459" mass="52457">MRPTYACFIDLRKAFDRVPHEALFRKLESLGIRGRCLEFYRGLYRSSWTQVSSRISDTLSPAFPFCRGVRQGDPSSPLLFDLFINDLLGQCRPFGIRVVGLPESTMVGSTENRLPGLMFADDVVLLSPSRHCLEASMRKVSEYLTQLEMEVGASKCGVTVFHGCVDKVRRRQWQLQGKDIPVVEEYRYLGIDLNSTLDEGFTVRRQIQRYRQKLHMVTPFLRNACLVRALSSGECIRHTQDVESLIAGRRARLWAKGPSMRTWISQLCHWIPTFRKGTWVKNTKAWLSRRLGSSAVREIERSPRGSKALQRAVQQVIHHKWLTTGKMTQTNAWQQYCQYALQSGSALLRDNSLDFPEYSKSLSWLMRIRVGGWSSCSRLARIGILDEQWKTCCPCCLDNVPETLSHLQQKCTLLSCSAESQLHTQETNQLPTITVDCNLNGTRGTMACLKNLNYRNTSM</sequence>
<dbReference type="CDD" id="cd01650">
    <property type="entry name" value="RT_nLTR_like"/>
    <property type="match status" value="1"/>
</dbReference>
<evidence type="ECO:0000313" key="3">
    <source>
        <dbReference type="Proteomes" id="UP001300502"/>
    </source>
</evidence>
<gene>
    <name evidence="2" type="ORF">GAYE_SCF64G6686</name>
</gene>